<proteinExistence type="predicted"/>
<name>A0A392V485_9FABA</name>
<reference evidence="1 2" key="1">
    <citation type="journal article" date="2018" name="Front. Plant Sci.">
        <title>Red Clover (Trifolium pratense) and Zigzag Clover (T. medium) - A Picture of Genomic Similarities and Differences.</title>
        <authorList>
            <person name="Dluhosova J."/>
            <person name="Istvanek J."/>
            <person name="Nedelnik J."/>
            <person name="Repkova J."/>
        </authorList>
    </citation>
    <scope>NUCLEOTIDE SEQUENCE [LARGE SCALE GENOMIC DNA]</scope>
    <source>
        <strain evidence="2">cv. 10/8</strain>
        <tissue evidence="1">Leaf</tissue>
    </source>
</reference>
<dbReference type="Proteomes" id="UP000265520">
    <property type="component" value="Unassembled WGS sequence"/>
</dbReference>
<evidence type="ECO:0000313" key="2">
    <source>
        <dbReference type="Proteomes" id="UP000265520"/>
    </source>
</evidence>
<sequence length="51" mass="5936">MEFWVDLSPNPRAKYPDLDELAGRGSWLARREALASSRQHSPGLTRWLFSY</sequence>
<protein>
    <submittedName>
        <fullName evidence="1">Uncharacterized protein</fullName>
    </submittedName>
</protein>
<evidence type="ECO:0000313" key="1">
    <source>
        <dbReference type="EMBL" id="MCI83118.1"/>
    </source>
</evidence>
<comment type="caution">
    <text evidence="1">The sequence shown here is derived from an EMBL/GenBank/DDBJ whole genome shotgun (WGS) entry which is preliminary data.</text>
</comment>
<dbReference type="EMBL" id="LXQA011059447">
    <property type="protein sequence ID" value="MCI83118.1"/>
    <property type="molecule type" value="Genomic_DNA"/>
</dbReference>
<organism evidence="1 2">
    <name type="scientific">Trifolium medium</name>
    <dbReference type="NCBI Taxonomy" id="97028"/>
    <lineage>
        <taxon>Eukaryota</taxon>
        <taxon>Viridiplantae</taxon>
        <taxon>Streptophyta</taxon>
        <taxon>Embryophyta</taxon>
        <taxon>Tracheophyta</taxon>
        <taxon>Spermatophyta</taxon>
        <taxon>Magnoliopsida</taxon>
        <taxon>eudicotyledons</taxon>
        <taxon>Gunneridae</taxon>
        <taxon>Pentapetalae</taxon>
        <taxon>rosids</taxon>
        <taxon>fabids</taxon>
        <taxon>Fabales</taxon>
        <taxon>Fabaceae</taxon>
        <taxon>Papilionoideae</taxon>
        <taxon>50 kb inversion clade</taxon>
        <taxon>NPAAA clade</taxon>
        <taxon>Hologalegina</taxon>
        <taxon>IRL clade</taxon>
        <taxon>Trifolieae</taxon>
        <taxon>Trifolium</taxon>
    </lineage>
</organism>
<accession>A0A392V485</accession>
<keyword evidence="2" id="KW-1185">Reference proteome</keyword>
<dbReference type="AlphaFoldDB" id="A0A392V485"/>